<evidence type="ECO:0000256" key="1">
    <source>
        <dbReference type="ARBA" id="ARBA00023118"/>
    </source>
</evidence>
<dbReference type="RefSeq" id="WP_161826092.1">
    <property type="nucleotide sequence ID" value="NZ_WVIC01000029.1"/>
</dbReference>
<feature type="region of interest" description="Disordered" evidence="2">
    <location>
        <begin position="1"/>
        <end position="51"/>
    </location>
</feature>
<evidence type="ECO:0000313" key="4">
    <source>
        <dbReference type="EMBL" id="NCJ07621.1"/>
    </source>
</evidence>
<accession>A0A8K2A0Q9</accession>
<sequence>MPNSSQPPRRPDQSRSNAESAPKPYGFVAFPSKAPNLKNPKDHHGHDRYRPDRLHGKLELKLTVKTAVHISTGIVARGEDVGDRVPLIKTMAQSQQQQLTIPGSSLKGVVRSVFETLTNSTLAVTTGRYRQKMPQERLPCNRKEELCPASLVFGALSWQGLIHFTDATCEAAKSSTGFMPSLYRPRPDQSPAYFRNGRAVGRKFYYHAVKAVSGGDRGIPVQQAGTEYVFGTTLQFMNLSAAEVGTLLIALGQDAKYPLALKVGGGKPIGMGTMTIEVVALEKPDNLKARYTTYALPESDRLMEQALKHWMEGAIAAAHRTLIEKPQLEALADILKWPTTRSAPEGMY</sequence>
<evidence type="ECO:0000259" key="3">
    <source>
        <dbReference type="Pfam" id="PF03787"/>
    </source>
</evidence>
<dbReference type="InterPro" id="IPR005537">
    <property type="entry name" value="RAMP_III_fam"/>
</dbReference>
<evidence type="ECO:0000313" key="5">
    <source>
        <dbReference type="Proteomes" id="UP000607397"/>
    </source>
</evidence>
<reference evidence="4" key="1">
    <citation type="submission" date="2019-12" db="EMBL/GenBank/DDBJ databases">
        <title>High-Quality draft genome sequences of three cyanobacteria isolated from the limestone walls of the Old Cathedral of Coimbra.</title>
        <authorList>
            <person name="Tiago I."/>
            <person name="Soares F."/>
            <person name="Portugal A."/>
        </authorList>
    </citation>
    <scope>NUCLEOTIDE SEQUENCE [LARGE SCALE GENOMIC DNA]</scope>
    <source>
        <strain evidence="4">C</strain>
    </source>
</reference>
<dbReference type="PANTHER" id="PTHR35579:SF3">
    <property type="entry name" value="CRISPR SYSTEM CMS ENDORIBONUCLEASE CSM3"/>
    <property type="match status" value="1"/>
</dbReference>
<feature type="compositionally biased region" description="Basic and acidic residues" evidence="2">
    <location>
        <begin position="39"/>
        <end position="51"/>
    </location>
</feature>
<dbReference type="InterPro" id="IPR052216">
    <property type="entry name" value="CRISPR_Csm3_endoribonuclease"/>
</dbReference>
<dbReference type="PANTHER" id="PTHR35579">
    <property type="entry name" value="CRISPR SYSTEM CMS ENDORIBONUCLEASE CSM3"/>
    <property type="match status" value="1"/>
</dbReference>
<dbReference type="EMBL" id="WVIC01000029">
    <property type="protein sequence ID" value="NCJ07621.1"/>
    <property type="molecule type" value="Genomic_DNA"/>
</dbReference>
<organism evidence="4 5">
    <name type="scientific">Petrachloros mirabilis ULC683</name>
    <dbReference type="NCBI Taxonomy" id="2781853"/>
    <lineage>
        <taxon>Bacteria</taxon>
        <taxon>Bacillati</taxon>
        <taxon>Cyanobacteriota</taxon>
        <taxon>Cyanophyceae</taxon>
        <taxon>Synechococcales</taxon>
        <taxon>Petrachlorosaceae</taxon>
        <taxon>Petrachloros</taxon>
        <taxon>Petrachloros mirabilis</taxon>
    </lineage>
</organism>
<name>A0A8K2A0Q9_9CYAN</name>
<comment type="caution">
    <text evidence="4">The sequence shown here is derived from an EMBL/GenBank/DDBJ whole genome shotgun (WGS) entry which is preliminary data.</text>
</comment>
<dbReference type="Pfam" id="PF03787">
    <property type="entry name" value="RAMPs"/>
    <property type="match status" value="1"/>
</dbReference>
<protein>
    <submittedName>
        <fullName evidence="4">CRISPR-associated protein</fullName>
    </submittedName>
</protein>
<evidence type="ECO:0000256" key="2">
    <source>
        <dbReference type="SAM" id="MobiDB-lite"/>
    </source>
</evidence>
<dbReference type="GO" id="GO:0051607">
    <property type="term" value="P:defense response to virus"/>
    <property type="evidence" value="ECO:0007669"/>
    <property type="project" value="UniProtKB-KW"/>
</dbReference>
<gene>
    <name evidence="4" type="ORF">GS597_14105</name>
</gene>
<dbReference type="Proteomes" id="UP000607397">
    <property type="component" value="Unassembled WGS sequence"/>
</dbReference>
<feature type="domain" description="CRISPR type III-associated protein" evidence="3">
    <location>
        <begin position="61"/>
        <end position="272"/>
    </location>
</feature>
<proteinExistence type="predicted"/>
<keyword evidence="1" id="KW-0051">Antiviral defense</keyword>
<dbReference type="AlphaFoldDB" id="A0A8K2A0Q9"/>
<keyword evidence="5" id="KW-1185">Reference proteome</keyword>